<accession>A0A0U1Z274</accession>
<evidence type="ECO:0000313" key="2">
    <source>
        <dbReference type="EMBL" id="AJO72783.1"/>
    </source>
</evidence>
<proteinExistence type="predicted"/>
<evidence type="ECO:0000256" key="1">
    <source>
        <dbReference type="SAM" id="MobiDB-lite"/>
    </source>
</evidence>
<organism evidence="2">
    <name type="scientific">Nocardia terpenica</name>
    <dbReference type="NCBI Taxonomy" id="455432"/>
    <lineage>
        <taxon>Bacteria</taxon>
        <taxon>Bacillati</taxon>
        <taxon>Actinomycetota</taxon>
        <taxon>Actinomycetes</taxon>
        <taxon>Mycobacteriales</taxon>
        <taxon>Nocardiaceae</taxon>
        <taxon>Nocardia</taxon>
    </lineage>
</organism>
<reference evidence="2" key="1">
    <citation type="submission" date="2014-11" db="EMBL/GenBank/DDBJ databases">
        <authorList>
            <person name="Zhu J."/>
            <person name="Qi W."/>
            <person name="Song R."/>
        </authorList>
    </citation>
    <scope>NUCLEOTIDE SEQUENCE</scope>
    <source>
        <strain evidence="2">IFM 0406</strain>
    </source>
</reference>
<dbReference type="EMBL" id="KP161205">
    <property type="protein sequence ID" value="AJO72783.1"/>
    <property type="molecule type" value="Genomic_DNA"/>
</dbReference>
<feature type="region of interest" description="Disordered" evidence="1">
    <location>
        <begin position="294"/>
        <end position="317"/>
    </location>
</feature>
<dbReference type="AlphaFoldDB" id="A0A0U1Z274"/>
<protein>
    <submittedName>
        <fullName evidence="2">Uncharacterized protein</fullName>
    </submittedName>
</protein>
<name>A0A0U1Z274_9NOCA</name>
<sequence length="418" mass="48758">MVEGHTIVVARMPRLTHQRRRARTRTKHPLMQRLILRSDRPPVVVMPPLPTDPRPGTIRRLTQVTSLIGMITPTGQGHLRPTMKTRQRRQAVVDTVGVTPRTPKPTVVDLPPIRIGTRVRADEEPVTVPQRVLHRMLILGPLELLQMTAADHPSLRQTIEHGRSVAFGDVVADPANLLRAQPRSVLSRLRRQPELLTQPVGDRIEVTVGMPRPGGVADVDVQVRFRRIRGMRQIDQHPITRQQPLTMIEHQIRGQLRPFPHPTDLLRRHTPIERDMHLHTSHRDRPTRSLRITPETISGPTIRPTPGPHRSDPTIFRRPTPVELSRLPRRGRTLHLLRMNTRTSVNRMRTSLTRIMRSHRRIPMVDRSRPVLTELVTRRRSMWTLLRRRRSMRTLPRRRRSMRTLLRRRRSMRTLLRR</sequence>
<reference evidence="2" key="2">
    <citation type="journal article" date="2016" name="Org. Biomol. Chem.">
        <title>Target-specific identification and characterization of the putative gene cluster for brasilinolide biosynthesis revealing the mechanistic insights and combinatorial synthetic utility of 2-deoxy-l-fucose biosynthetic enzymes.</title>
        <authorList>
            <person name="Chiu H.T."/>
            <person name="Weng C.P."/>
            <person name="Lin Y.C."/>
            <person name="Chen K.H."/>
        </authorList>
    </citation>
    <scope>NUCLEOTIDE SEQUENCE</scope>
    <source>
        <strain evidence="2">IFM 0406</strain>
    </source>
</reference>